<dbReference type="EMBL" id="CP040077">
    <property type="protein sequence ID" value="QCP47996.1"/>
    <property type="molecule type" value="Genomic_DNA"/>
</dbReference>
<gene>
    <name evidence="2" type="ORF">FAZ95_01635</name>
</gene>
<dbReference type="KEGG" id="tvl:FAZ95_01635"/>
<keyword evidence="1" id="KW-1133">Transmembrane helix</keyword>
<evidence type="ECO:0000256" key="1">
    <source>
        <dbReference type="SAM" id="Phobius"/>
    </source>
</evidence>
<protein>
    <submittedName>
        <fullName evidence="2">Uncharacterized protein</fullName>
    </submittedName>
</protein>
<dbReference type="AlphaFoldDB" id="A0A4P8IIL7"/>
<accession>A0A4P8IIL7</accession>
<sequence length="201" mass="22668">MAIGYFVVVFLIFLGGAGAIVLAEVVRAREYRFFALGAYLASVILPLLFGVLRQFAKLGAFRANRERDWMVSLSRCVDFDRYIITPGKYNESGGRDMGAVIFSTGAMVTNIPILFQIYTGSRDNVIFVALPVFVGVLSYLNVKVIGPQIASLLLLRKYEKQTGRHFVNADYEKIQDLRRTFFLSRWLMKDYRPATDTPQAG</sequence>
<feature type="transmembrane region" description="Helical" evidence="1">
    <location>
        <begin position="125"/>
        <end position="155"/>
    </location>
</feature>
<keyword evidence="1" id="KW-0472">Membrane</keyword>
<proteinExistence type="predicted"/>
<feature type="transmembrane region" description="Helical" evidence="1">
    <location>
        <begin position="33"/>
        <end position="52"/>
    </location>
</feature>
<evidence type="ECO:0000313" key="3">
    <source>
        <dbReference type="Proteomes" id="UP000298656"/>
    </source>
</evidence>
<evidence type="ECO:0000313" key="2">
    <source>
        <dbReference type="EMBL" id="QCP47996.1"/>
    </source>
</evidence>
<dbReference type="Proteomes" id="UP000298656">
    <property type="component" value="Chromosome 1"/>
</dbReference>
<name>A0A4P8IIL7_9BURK</name>
<keyword evidence="1" id="KW-0812">Transmembrane</keyword>
<organism evidence="2 3">
    <name type="scientific">Trinickia violacea</name>
    <dbReference type="NCBI Taxonomy" id="2571746"/>
    <lineage>
        <taxon>Bacteria</taxon>
        <taxon>Pseudomonadati</taxon>
        <taxon>Pseudomonadota</taxon>
        <taxon>Betaproteobacteria</taxon>
        <taxon>Burkholderiales</taxon>
        <taxon>Burkholderiaceae</taxon>
        <taxon>Trinickia</taxon>
    </lineage>
</organism>
<feature type="transmembrane region" description="Helical" evidence="1">
    <location>
        <begin position="98"/>
        <end position="119"/>
    </location>
</feature>
<keyword evidence="3" id="KW-1185">Reference proteome</keyword>
<dbReference type="RefSeq" id="WP_137330838.1">
    <property type="nucleotide sequence ID" value="NZ_CP040077.1"/>
</dbReference>
<dbReference type="OrthoDB" id="9038312at2"/>
<reference evidence="2 3" key="1">
    <citation type="submission" date="2019-05" db="EMBL/GenBank/DDBJ databases">
        <title>Burkholderia sp. DHOD12, isolated from subtropical forest soil.</title>
        <authorList>
            <person name="Gao Z.-H."/>
            <person name="Qiu L.-H."/>
        </authorList>
    </citation>
    <scope>NUCLEOTIDE SEQUENCE [LARGE SCALE GENOMIC DNA]</scope>
    <source>
        <strain evidence="2 3">DHOD12</strain>
    </source>
</reference>